<dbReference type="InterPro" id="IPR002818">
    <property type="entry name" value="DJ-1/PfpI"/>
</dbReference>
<sequence>MQKKVGFFVYDDFAIWQVSLLLKFLTDADYQIETLSINGGLVSTDGGVLVHTESIGHKNPNEYDFLLFPGGRVTKELVDNQHLKQFLQEFNGFIAASCASSAIVAGAGLVKGDFTTMPPIKEIFSEYFTEGNYTDTDIVVGEKLITSKGSAHFEFMMAVLEKSGLMEEDPRLKNIALKLSRNQTLINK</sequence>
<reference evidence="2 3" key="1">
    <citation type="submission" date="2015-09" db="EMBL/GenBank/DDBJ databases">
        <title>Genome sequencing project for genomic taxonomy and phylogenomics of Bacillus-like bacteria.</title>
        <authorList>
            <person name="Liu B."/>
            <person name="Wang J."/>
            <person name="Zhu Y."/>
            <person name="Liu G."/>
            <person name="Chen Q."/>
            <person name="Chen Z."/>
            <person name="Lan J."/>
            <person name="Che J."/>
            <person name="Ge C."/>
            <person name="Shi H."/>
            <person name="Pan Z."/>
            <person name="Liu X."/>
        </authorList>
    </citation>
    <scope>NUCLEOTIDE SEQUENCE [LARGE SCALE GENOMIC DNA]</scope>
    <source>
        <strain evidence="2 3">LMG 18435</strain>
    </source>
</reference>
<dbReference type="PANTHER" id="PTHR48094">
    <property type="entry name" value="PROTEIN/NUCLEIC ACID DEGLYCASE DJ-1-RELATED"/>
    <property type="match status" value="1"/>
</dbReference>
<dbReference type="GO" id="GO:0005737">
    <property type="term" value="C:cytoplasm"/>
    <property type="evidence" value="ECO:0007669"/>
    <property type="project" value="TreeGrafter"/>
</dbReference>
<dbReference type="PANTHER" id="PTHR48094:SF12">
    <property type="entry name" value="PARKINSON DISEASE PROTEIN 7 HOMOLOG"/>
    <property type="match status" value="1"/>
</dbReference>
<accession>A0A0Q3TDT9</accession>
<evidence type="ECO:0000259" key="1">
    <source>
        <dbReference type="Pfam" id="PF01965"/>
    </source>
</evidence>
<dbReference type="STRING" id="157838.AN964_01085"/>
<dbReference type="InterPro" id="IPR029062">
    <property type="entry name" value="Class_I_gatase-like"/>
</dbReference>
<dbReference type="Proteomes" id="UP000051888">
    <property type="component" value="Unassembled WGS sequence"/>
</dbReference>
<dbReference type="EMBL" id="LJJC01000004">
    <property type="protein sequence ID" value="KQL52272.1"/>
    <property type="molecule type" value="Genomic_DNA"/>
</dbReference>
<proteinExistence type="predicted"/>
<dbReference type="OrthoDB" id="6003696at2"/>
<dbReference type="RefSeq" id="WP_055737953.1">
    <property type="nucleotide sequence ID" value="NZ_JAAIWL010000017.1"/>
</dbReference>
<protein>
    <recommendedName>
        <fullName evidence="1">DJ-1/PfpI domain-containing protein</fullName>
    </recommendedName>
</protein>
<dbReference type="PATRIC" id="fig|157838.3.peg.237"/>
<dbReference type="AlphaFoldDB" id="A0A0Q3TDT9"/>
<dbReference type="Gene3D" id="3.40.50.880">
    <property type="match status" value="1"/>
</dbReference>
<evidence type="ECO:0000313" key="3">
    <source>
        <dbReference type="Proteomes" id="UP000051888"/>
    </source>
</evidence>
<name>A0A0Q3TDT9_9BACI</name>
<keyword evidence="3" id="KW-1185">Reference proteome</keyword>
<dbReference type="SUPFAM" id="SSF52317">
    <property type="entry name" value="Class I glutamine amidotransferase-like"/>
    <property type="match status" value="1"/>
</dbReference>
<dbReference type="Pfam" id="PF01965">
    <property type="entry name" value="DJ-1_PfpI"/>
    <property type="match status" value="1"/>
</dbReference>
<feature type="domain" description="DJ-1/PfpI" evidence="1">
    <location>
        <begin position="3"/>
        <end position="161"/>
    </location>
</feature>
<dbReference type="InterPro" id="IPR050325">
    <property type="entry name" value="Prot/Nucl_acid_deglycase"/>
</dbReference>
<evidence type="ECO:0000313" key="2">
    <source>
        <dbReference type="EMBL" id="KQL52272.1"/>
    </source>
</evidence>
<organism evidence="2 3">
    <name type="scientific">Heyndrickxia shackletonii</name>
    <dbReference type="NCBI Taxonomy" id="157838"/>
    <lineage>
        <taxon>Bacteria</taxon>
        <taxon>Bacillati</taxon>
        <taxon>Bacillota</taxon>
        <taxon>Bacilli</taxon>
        <taxon>Bacillales</taxon>
        <taxon>Bacillaceae</taxon>
        <taxon>Heyndrickxia</taxon>
    </lineage>
</organism>
<gene>
    <name evidence="2" type="ORF">AN964_01085</name>
</gene>
<comment type="caution">
    <text evidence="2">The sequence shown here is derived from an EMBL/GenBank/DDBJ whole genome shotgun (WGS) entry which is preliminary data.</text>
</comment>